<dbReference type="InterPro" id="IPR013604">
    <property type="entry name" value="7TM_chemorcpt"/>
</dbReference>
<reference evidence="7" key="1">
    <citation type="submission" date="2017-09" db="EMBL/GenBank/DDBJ databases">
        <title>Contemporary evolution of a Lepidopteran species, Heliothis virescens, in response to modern agricultural practices.</title>
        <authorList>
            <person name="Fritz M.L."/>
            <person name="Deyonke A.M."/>
            <person name="Papanicolaou A."/>
            <person name="Micinski S."/>
            <person name="Westbrook J."/>
            <person name="Gould F."/>
        </authorList>
    </citation>
    <scope>NUCLEOTIDE SEQUENCE [LARGE SCALE GENOMIC DNA]</scope>
    <source>
        <strain evidence="7">HvINT-</strain>
        <tissue evidence="7">Whole body</tissue>
    </source>
</reference>
<feature type="transmembrane region" description="Helical" evidence="6">
    <location>
        <begin position="66"/>
        <end position="84"/>
    </location>
</feature>
<accession>A0A2A4K7Z5</accession>
<feature type="transmembrane region" description="Helical" evidence="6">
    <location>
        <begin position="28"/>
        <end position="46"/>
    </location>
</feature>
<feature type="transmembrane region" description="Helical" evidence="6">
    <location>
        <begin position="244"/>
        <end position="264"/>
    </location>
</feature>
<comment type="caution">
    <text evidence="6">Lacks conserved residue(s) required for the propagation of feature annotation.</text>
</comment>
<dbReference type="GO" id="GO:0007165">
    <property type="term" value="P:signal transduction"/>
    <property type="evidence" value="ECO:0007669"/>
    <property type="project" value="UniProtKB-KW"/>
</dbReference>
<dbReference type="GO" id="GO:0050909">
    <property type="term" value="P:sensory perception of taste"/>
    <property type="evidence" value="ECO:0007669"/>
    <property type="project" value="InterPro"/>
</dbReference>
<evidence type="ECO:0000256" key="1">
    <source>
        <dbReference type="ARBA" id="ARBA00004651"/>
    </source>
</evidence>
<comment type="subcellular location">
    <subcellularLocation>
        <location evidence="1 6">Cell membrane</location>
        <topology evidence="1 6">Multi-pass membrane protein</topology>
    </subcellularLocation>
</comment>
<proteinExistence type="inferred from homology"/>
<evidence type="ECO:0000256" key="4">
    <source>
        <dbReference type="ARBA" id="ARBA00022989"/>
    </source>
</evidence>
<keyword evidence="5 6" id="KW-0472">Membrane</keyword>
<dbReference type="EMBL" id="NWSH01000075">
    <property type="protein sequence ID" value="PCG79903.1"/>
    <property type="molecule type" value="Genomic_DNA"/>
</dbReference>
<keyword evidence="6" id="KW-0807">Transducer</keyword>
<name>A0A2A4K7Z5_HELVI</name>
<sequence length="376" mass="44005">MNLTPLKYLLYLENLTCVFRNYLCLRKCTRFFAIAWAICEICQIFFNVRYNITHGHNGQIKAQRIYFFSSTAFSLYVMTASLYYSKRFYKLLSNFDQFYNIFDDVVYNQKMKKTQKFMIWMVVLFCGVKILVFSVYRVKTEELEMELVSNTVSQYSVTVNDFRYIFQYFILDCILLIVSEQLRAITRSIDGELSAIMENQKNVGHVEGLPRVVLNYEKINKWAQAYESINESTHLCNSMFSVQLTIMLLIVTMYYIILLYSIAIITVEGVHTTKSLVMNLFSMTVFLLALLVISRAGQKIQNSSEQLRQRLCELCVHTLGNEEYYKLAKDLLRCVRTRPVRIHVFGTLHVNMSMLPSIVILFTSYTVIALQFNNVL</sequence>
<evidence type="ECO:0000256" key="5">
    <source>
        <dbReference type="ARBA" id="ARBA00023136"/>
    </source>
</evidence>
<comment type="function">
    <text evidence="6">Gustatory receptor which mediates acceptance or avoidance behavior, depending on its substrates.</text>
</comment>
<feature type="transmembrane region" description="Helical" evidence="6">
    <location>
        <begin position="276"/>
        <end position="293"/>
    </location>
</feature>
<evidence type="ECO:0000256" key="2">
    <source>
        <dbReference type="ARBA" id="ARBA00022475"/>
    </source>
</evidence>
<comment type="caution">
    <text evidence="7">The sequence shown here is derived from an EMBL/GenBank/DDBJ whole genome shotgun (WGS) entry which is preliminary data.</text>
</comment>
<feature type="transmembrane region" description="Helical" evidence="6">
    <location>
        <begin position="348"/>
        <end position="372"/>
    </location>
</feature>
<keyword evidence="2 6" id="KW-1003">Cell membrane</keyword>
<keyword evidence="4 6" id="KW-1133">Transmembrane helix</keyword>
<gene>
    <name evidence="7" type="ORF">B5V51_13244</name>
</gene>
<evidence type="ECO:0000256" key="3">
    <source>
        <dbReference type="ARBA" id="ARBA00022692"/>
    </source>
</evidence>
<protein>
    <recommendedName>
        <fullName evidence="6">Gustatory receptor</fullName>
    </recommendedName>
</protein>
<feature type="transmembrane region" description="Helical" evidence="6">
    <location>
        <begin position="117"/>
        <end position="136"/>
    </location>
</feature>
<evidence type="ECO:0000256" key="6">
    <source>
        <dbReference type="RuleBase" id="RU363108"/>
    </source>
</evidence>
<dbReference type="GO" id="GO:0005886">
    <property type="term" value="C:plasma membrane"/>
    <property type="evidence" value="ECO:0007669"/>
    <property type="project" value="UniProtKB-SubCell"/>
</dbReference>
<organism evidence="7">
    <name type="scientific">Heliothis virescens</name>
    <name type="common">Tobacco budworm moth</name>
    <dbReference type="NCBI Taxonomy" id="7102"/>
    <lineage>
        <taxon>Eukaryota</taxon>
        <taxon>Metazoa</taxon>
        <taxon>Ecdysozoa</taxon>
        <taxon>Arthropoda</taxon>
        <taxon>Hexapoda</taxon>
        <taxon>Insecta</taxon>
        <taxon>Pterygota</taxon>
        <taxon>Neoptera</taxon>
        <taxon>Endopterygota</taxon>
        <taxon>Lepidoptera</taxon>
        <taxon>Glossata</taxon>
        <taxon>Ditrysia</taxon>
        <taxon>Noctuoidea</taxon>
        <taxon>Noctuidae</taxon>
        <taxon>Heliothinae</taxon>
        <taxon>Heliothis</taxon>
    </lineage>
</organism>
<keyword evidence="6" id="KW-0675">Receptor</keyword>
<dbReference type="AlphaFoldDB" id="A0A2A4K7Z5"/>
<keyword evidence="3 6" id="KW-0812">Transmembrane</keyword>
<evidence type="ECO:0000313" key="7">
    <source>
        <dbReference type="EMBL" id="PCG79903.1"/>
    </source>
</evidence>
<comment type="similarity">
    <text evidence="6">Belongs to the insect chemoreceptor superfamily. Gustatory receptor (GR) family.</text>
</comment>
<dbReference type="Pfam" id="PF08395">
    <property type="entry name" value="7tm_7"/>
    <property type="match status" value="1"/>
</dbReference>